<sequence length="627" mass="69177">MDGQNRICWVCFPQRDGVEPLGGELTAARRRYFTDPKHTVSLDKAQNFKGFNGHVRGKLSKRHFYWKKKITGTAAGEVIVEEAFGQKDGWVLVTRDMYGVIVSRNFFDKKHEWLRTEYYEPWDSGRARVSFTPGNEPDSVLRRDWDPETKHYHDTLLFGVPYRPGTAGQSVVDAQIGGPQLLLAMAEGEMCCCPKDEADARLAAMKNVNSGTVVLMPAWEIKGGELVREDGGDDAGITFTSLEEYAKIEPGDKHQPTLTGETLPPPERPLPPAVGEFAPEQTEPAAETPLIEPHEARHMREPVNSTPAVTAPMPPEPTAPQPMPQEPHMFAPPPQEPPMPAPTPRERPTPAPVPPVQAQPMPAPPRHIQEPPAPVPMPPVQAQPEPVPQVSEEPVPMRVEQADEDMNLETLLAEAAIYSSVPPLPEPSLETSMGMPIPNGYTGDIKNGKISGRGRTEQRGGMTSYEGDYVNGKREGFGTYYYKDGNLCYAGTWRDDRREGLGVSFRDSDHALHVANWRDGQPSGLVTLFDSEGNLRYSGRMENGKKEGAGVVINGEDGTVFVGQWAGGETTGLGSAFDREGRLLYYGSWKDGKRHGHGTEFDLHGGVVFDGEFRDGKYFNGVLYQKL</sequence>
<organism evidence="4 6">
    <name type="scientific">Acutalibacter muris</name>
    <dbReference type="NCBI Taxonomy" id="1796620"/>
    <lineage>
        <taxon>Bacteria</taxon>
        <taxon>Bacillati</taxon>
        <taxon>Bacillota</taxon>
        <taxon>Clostridia</taxon>
        <taxon>Eubacteriales</taxon>
        <taxon>Acutalibacteraceae</taxon>
        <taxon>Acutalibacter</taxon>
    </lineage>
</organism>
<keyword evidence="1" id="KW-0677">Repeat</keyword>
<dbReference type="EMBL" id="CP021422">
    <property type="protein sequence ID" value="ASB39958.1"/>
    <property type="molecule type" value="Genomic_DNA"/>
</dbReference>
<accession>A0A1Z2XND7</accession>
<dbReference type="Proteomes" id="UP000196710">
    <property type="component" value="Chromosome"/>
</dbReference>
<keyword evidence="5" id="KW-1185">Reference proteome</keyword>
<dbReference type="RefSeq" id="WP_066535215.1">
    <property type="nucleotide sequence ID" value="NZ_CP021422.1"/>
</dbReference>
<feature type="region of interest" description="Disordered" evidence="2">
    <location>
        <begin position="441"/>
        <end position="463"/>
    </location>
</feature>
<protein>
    <recommendedName>
        <fullName evidence="7">MORN repeat protein</fullName>
    </recommendedName>
</protein>
<reference evidence="4 6" key="3">
    <citation type="submission" date="2020-11" db="EMBL/GenBank/DDBJ databases">
        <title>Closed and high quality bacterial genomes of the OMM12 community.</title>
        <authorList>
            <person name="Marbouty M."/>
            <person name="Lamy-Besnier Q."/>
            <person name="Debarbieux L."/>
            <person name="Koszul R."/>
        </authorList>
    </citation>
    <scope>NUCLEOTIDE SEQUENCE [LARGE SCALE GENOMIC DNA]</scope>
    <source>
        <strain evidence="4 6">KB18</strain>
    </source>
</reference>
<evidence type="ECO:0000313" key="5">
    <source>
        <dbReference type="Proteomes" id="UP000196710"/>
    </source>
</evidence>
<evidence type="ECO:0000313" key="6">
    <source>
        <dbReference type="Proteomes" id="UP000596035"/>
    </source>
</evidence>
<dbReference type="SUPFAM" id="SSF82185">
    <property type="entry name" value="Histone H3 K4-specific methyltransferase SET7/9 N-terminal domain"/>
    <property type="match status" value="1"/>
</dbReference>
<gene>
    <name evidence="3" type="ORF">ADH66_04390</name>
    <name evidence="4" type="ORF">I5Q82_14455</name>
</gene>
<name>A0A1Z2XND7_9FIRM</name>
<reference evidence="5" key="2">
    <citation type="submission" date="2017-05" db="EMBL/GenBank/DDBJ databases">
        <title>Improved OligoMM genomes.</title>
        <authorList>
            <person name="Garzetti D."/>
        </authorList>
    </citation>
    <scope>NUCLEOTIDE SEQUENCE [LARGE SCALE GENOMIC DNA]</scope>
    <source>
        <strain evidence="5">KB18</strain>
    </source>
</reference>
<evidence type="ECO:0000256" key="1">
    <source>
        <dbReference type="ARBA" id="ARBA00022737"/>
    </source>
</evidence>
<dbReference type="InterPro" id="IPR003409">
    <property type="entry name" value="MORN"/>
</dbReference>
<evidence type="ECO:0000256" key="2">
    <source>
        <dbReference type="SAM" id="MobiDB-lite"/>
    </source>
</evidence>
<dbReference type="Proteomes" id="UP000596035">
    <property type="component" value="Chromosome"/>
</dbReference>
<feature type="region of interest" description="Disordered" evidence="2">
    <location>
        <begin position="305"/>
        <end position="391"/>
    </location>
</feature>
<evidence type="ECO:0008006" key="7">
    <source>
        <dbReference type="Google" id="ProtNLM"/>
    </source>
</evidence>
<dbReference type="Pfam" id="PF02493">
    <property type="entry name" value="MORN"/>
    <property type="match status" value="5"/>
</dbReference>
<evidence type="ECO:0000313" key="3">
    <source>
        <dbReference type="EMBL" id="ASB39958.1"/>
    </source>
</evidence>
<dbReference type="KEGG" id="amur:ADH66_04390"/>
<proteinExistence type="predicted"/>
<dbReference type="SMART" id="SM00698">
    <property type="entry name" value="MORN"/>
    <property type="match status" value="5"/>
</dbReference>
<dbReference type="EMBL" id="CP065321">
    <property type="protein sequence ID" value="QQR29246.1"/>
    <property type="molecule type" value="Genomic_DNA"/>
</dbReference>
<reference evidence="3" key="1">
    <citation type="journal article" date="2017" name="Genome Announc.">
        <title>High-Quality Whole-Genome Sequences of the Oligo-Mouse-Microbiota Bacterial Community.</title>
        <authorList>
            <person name="Garzetti D."/>
            <person name="Brugiroux S."/>
            <person name="Bunk B."/>
            <person name="Pukall R."/>
            <person name="McCoy K.D."/>
            <person name="Macpherson A.J."/>
            <person name="Stecher B."/>
        </authorList>
    </citation>
    <scope>NUCLEOTIDE SEQUENCE</scope>
    <source>
        <strain evidence="3">KB18</strain>
    </source>
</reference>
<dbReference type="PANTHER" id="PTHR43215">
    <property type="entry name" value="RADIAL SPOKE HEAD 1 HOMOLOG"/>
    <property type="match status" value="1"/>
</dbReference>
<feature type="compositionally biased region" description="Pro residues" evidence="2">
    <location>
        <begin position="312"/>
        <end position="387"/>
    </location>
</feature>
<dbReference type="PANTHER" id="PTHR43215:SF14">
    <property type="entry name" value="RADIAL SPOKE HEAD 1 HOMOLOG"/>
    <property type="match status" value="1"/>
</dbReference>
<dbReference type="Gene3D" id="2.20.110.10">
    <property type="entry name" value="Histone H3 K4-specific methyltransferase SET7/9 N-terminal domain"/>
    <property type="match status" value="3"/>
</dbReference>
<feature type="compositionally biased region" description="Pro residues" evidence="2">
    <location>
        <begin position="263"/>
        <end position="272"/>
    </location>
</feature>
<evidence type="ECO:0000313" key="4">
    <source>
        <dbReference type="EMBL" id="QQR29246.1"/>
    </source>
</evidence>
<dbReference type="AlphaFoldDB" id="A0A1Z2XND7"/>
<feature type="region of interest" description="Disordered" evidence="2">
    <location>
        <begin position="247"/>
        <end position="286"/>
    </location>
</feature>